<comment type="caution">
    <text evidence="10">The sequence shown here is derived from an EMBL/GenBank/DDBJ whole genome shotgun (WGS) entry which is preliminary data.</text>
</comment>
<dbReference type="AlphaFoldDB" id="A0A818KLB9"/>
<accession>A0A818KLB9</accession>
<dbReference type="Proteomes" id="UP000663845">
    <property type="component" value="Unassembled WGS sequence"/>
</dbReference>
<dbReference type="EMBL" id="CAJNOG010000404">
    <property type="protein sequence ID" value="CAF1223797.1"/>
    <property type="molecule type" value="Genomic_DNA"/>
</dbReference>
<dbReference type="SUPFAM" id="SSF81321">
    <property type="entry name" value="Family A G protein-coupled receptor-like"/>
    <property type="match status" value="1"/>
</dbReference>
<name>A0A818KLB9_9BILA</name>
<evidence type="ECO:0000313" key="10">
    <source>
        <dbReference type="EMBL" id="CAF3562369.1"/>
    </source>
</evidence>
<dbReference type="OrthoDB" id="10005660at2759"/>
<evidence type="ECO:0000313" key="11">
    <source>
        <dbReference type="EMBL" id="CAF3668528.1"/>
    </source>
</evidence>
<evidence type="ECO:0000256" key="1">
    <source>
        <dbReference type="ARBA" id="ARBA00004370"/>
    </source>
</evidence>
<dbReference type="Gene3D" id="1.20.1070.10">
    <property type="entry name" value="Rhodopsin 7-helix transmembrane proteins"/>
    <property type="match status" value="1"/>
</dbReference>
<dbReference type="EMBL" id="CAJOAZ010000526">
    <property type="protein sequence ID" value="CAF3668528.1"/>
    <property type="molecule type" value="Genomic_DNA"/>
</dbReference>
<gene>
    <name evidence="8" type="ORF">JYZ213_LOCUS28153</name>
    <name evidence="10" type="ORF">OKA104_LOCUS4660</name>
    <name evidence="11" type="ORF">OXD698_LOCUS10080</name>
    <name evidence="9" type="ORF">VCS650_LOCUS27858</name>
</gene>
<dbReference type="EMBL" id="CAJNON010000399">
    <property type="protein sequence ID" value="CAF1242161.1"/>
    <property type="molecule type" value="Genomic_DNA"/>
</dbReference>
<evidence type="ECO:0000256" key="5">
    <source>
        <dbReference type="SAM" id="MobiDB-lite"/>
    </source>
</evidence>
<dbReference type="Proteomes" id="UP000663881">
    <property type="component" value="Unassembled WGS sequence"/>
</dbReference>
<feature type="transmembrane region" description="Helical" evidence="6">
    <location>
        <begin position="151"/>
        <end position="177"/>
    </location>
</feature>
<organism evidence="10 12">
    <name type="scientific">Adineta steineri</name>
    <dbReference type="NCBI Taxonomy" id="433720"/>
    <lineage>
        <taxon>Eukaryota</taxon>
        <taxon>Metazoa</taxon>
        <taxon>Spiralia</taxon>
        <taxon>Gnathifera</taxon>
        <taxon>Rotifera</taxon>
        <taxon>Eurotatoria</taxon>
        <taxon>Bdelloidea</taxon>
        <taxon>Adinetida</taxon>
        <taxon>Adinetidae</taxon>
        <taxon>Adineta</taxon>
    </lineage>
</organism>
<dbReference type="PROSITE" id="PS50262">
    <property type="entry name" value="G_PROTEIN_RECEP_F1_2"/>
    <property type="match status" value="1"/>
</dbReference>
<evidence type="ECO:0000313" key="8">
    <source>
        <dbReference type="EMBL" id="CAF1223797.1"/>
    </source>
</evidence>
<feature type="transmembrane region" description="Helical" evidence="6">
    <location>
        <begin position="60"/>
        <end position="79"/>
    </location>
</feature>
<dbReference type="Pfam" id="PF00001">
    <property type="entry name" value="7tm_1"/>
    <property type="match status" value="1"/>
</dbReference>
<proteinExistence type="predicted"/>
<dbReference type="CDD" id="cd00637">
    <property type="entry name" value="7tm_classA_rhodopsin-like"/>
    <property type="match status" value="1"/>
</dbReference>
<comment type="subcellular location">
    <subcellularLocation>
        <location evidence="1">Membrane</location>
    </subcellularLocation>
</comment>
<dbReference type="GO" id="GO:0004930">
    <property type="term" value="F:G protein-coupled receptor activity"/>
    <property type="evidence" value="ECO:0007669"/>
    <property type="project" value="InterPro"/>
</dbReference>
<evidence type="ECO:0000259" key="7">
    <source>
        <dbReference type="PROSITE" id="PS50262"/>
    </source>
</evidence>
<dbReference type="GO" id="GO:0016020">
    <property type="term" value="C:membrane"/>
    <property type="evidence" value="ECO:0007669"/>
    <property type="project" value="UniProtKB-SubCell"/>
</dbReference>
<reference evidence="10" key="1">
    <citation type="submission" date="2021-02" db="EMBL/GenBank/DDBJ databases">
        <authorList>
            <person name="Nowell W R."/>
        </authorList>
    </citation>
    <scope>NUCLEOTIDE SEQUENCE</scope>
</reference>
<keyword evidence="4 6" id="KW-0472">Membrane</keyword>
<dbReference type="Proteomes" id="UP000663844">
    <property type="component" value="Unassembled WGS sequence"/>
</dbReference>
<feature type="transmembrane region" description="Helical" evidence="6">
    <location>
        <begin position="99"/>
        <end position="119"/>
    </location>
</feature>
<feature type="region of interest" description="Disordered" evidence="5">
    <location>
        <begin position="206"/>
        <end position="270"/>
    </location>
</feature>
<evidence type="ECO:0000256" key="3">
    <source>
        <dbReference type="ARBA" id="ARBA00022989"/>
    </source>
</evidence>
<dbReference type="InterPro" id="IPR000276">
    <property type="entry name" value="GPCR_Rhodpsn"/>
</dbReference>
<protein>
    <recommendedName>
        <fullName evidence="7">G-protein coupled receptors family 1 profile domain-containing protein</fullName>
    </recommendedName>
</protein>
<evidence type="ECO:0000313" key="9">
    <source>
        <dbReference type="EMBL" id="CAF1242161.1"/>
    </source>
</evidence>
<sequence>MFIWDQYQVPKIDLLCPLRAYFHHSIMACIHHSFILLAIERFCKIRQVKFLKTQRQKICLVLFQWIFDFTFALPVLLTGNMVKVESDNFCFVTLTRVDLVLYLGIVAFLLTNITLSIIYRSLVRHVRQASAKLNNNQQVRMQRDLTMVRRIVLLNSQLALIGIPVLVLIILATQLYLKIVKEESKFQHEKFEKVLNDFLQHVAQKTPSSSSTFGRVDERDDNNRKHFDVHSDKEDDDVDEFFTQRKAPPLSSPQRHTKSMNKEEEREDVE</sequence>
<evidence type="ECO:0000256" key="2">
    <source>
        <dbReference type="ARBA" id="ARBA00022692"/>
    </source>
</evidence>
<dbReference type="Proteomes" id="UP000663891">
    <property type="component" value="Unassembled WGS sequence"/>
</dbReference>
<keyword evidence="2 6" id="KW-0812">Transmembrane</keyword>
<dbReference type="EMBL" id="CAJOAY010000153">
    <property type="protein sequence ID" value="CAF3562369.1"/>
    <property type="molecule type" value="Genomic_DNA"/>
</dbReference>
<feature type="transmembrane region" description="Helical" evidence="6">
    <location>
        <begin position="20"/>
        <end position="39"/>
    </location>
</feature>
<keyword evidence="3 6" id="KW-1133">Transmembrane helix</keyword>
<evidence type="ECO:0000256" key="6">
    <source>
        <dbReference type="SAM" id="Phobius"/>
    </source>
</evidence>
<dbReference type="InterPro" id="IPR017452">
    <property type="entry name" value="GPCR_Rhodpsn_7TM"/>
</dbReference>
<feature type="domain" description="G-protein coupled receptors family 1 profile" evidence="7">
    <location>
        <begin position="1"/>
        <end position="171"/>
    </location>
</feature>
<evidence type="ECO:0000256" key="4">
    <source>
        <dbReference type="ARBA" id="ARBA00023136"/>
    </source>
</evidence>
<evidence type="ECO:0000313" key="12">
    <source>
        <dbReference type="Proteomes" id="UP000663881"/>
    </source>
</evidence>
<feature type="compositionally biased region" description="Basic and acidic residues" evidence="5">
    <location>
        <begin position="215"/>
        <end position="233"/>
    </location>
</feature>